<dbReference type="OrthoDB" id="731074at2759"/>
<dbReference type="PANTHER" id="PTHR31972">
    <property type="entry name" value="EXPRESSED PROTEIN"/>
    <property type="match status" value="1"/>
</dbReference>
<sequence>MAEESAPVTESSSVKKSVDDPSGGLKSSQFSIMSVYQAAIAGACRYITVTWSKNIMAHTLCFLVDGYGDGNQYTCKIDLKPWHFWNRKGFKQFDVAGDQIDVFWDLRTAKFSGGPEPQGEFYVAVVCQDEVVLLLGELKKEAYRKTRSRPSLFDAVLLSKKENVFGKKCFVTRAKFDGTGKEHDIVVENSISTSKEDPEMWISIDGNVVVHVKGLFWKFRGNDTVSVDNMSLQVFWDVHDWLFGGGSGHALFIFKPGLPEISQSDEESSFSGCSVTGFSLILYAWKLE</sequence>
<evidence type="ECO:0000256" key="1">
    <source>
        <dbReference type="SAM" id="MobiDB-lite"/>
    </source>
</evidence>
<evidence type="ECO:0008006" key="3">
    <source>
        <dbReference type="Google" id="ProtNLM"/>
    </source>
</evidence>
<gene>
    <name evidence="2" type="ORF">NYM_LOCUS25552</name>
</gene>
<dbReference type="InterPro" id="IPR008586">
    <property type="entry name" value="DUF868_pln"/>
</dbReference>
<name>A0A5K1FRJ1_9MAGN</name>
<organism evidence="2">
    <name type="scientific">Nymphaea colorata</name>
    <name type="common">pocket water lily</name>
    <dbReference type="NCBI Taxonomy" id="210225"/>
    <lineage>
        <taxon>Eukaryota</taxon>
        <taxon>Viridiplantae</taxon>
        <taxon>Streptophyta</taxon>
        <taxon>Embryophyta</taxon>
        <taxon>Tracheophyta</taxon>
        <taxon>Spermatophyta</taxon>
        <taxon>Magnoliopsida</taxon>
        <taxon>Nymphaeales</taxon>
        <taxon>Nymphaeaceae</taxon>
        <taxon>Nymphaea</taxon>
    </lineage>
</organism>
<dbReference type="AlphaFoldDB" id="A0A5K1FRJ1"/>
<accession>A0A5K1FRJ1</accession>
<protein>
    <recommendedName>
        <fullName evidence="3">DUF868 domain-containing protein</fullName>
    </recommendedName>
</protein>
<evidence type="ECO:0000313" key="2">
    <source>
        <dbReference type="EMBL" id="VVW67342.1"/>
    </source>
</evidence>
<reference evidence="2" key="1">
    <citation type="submission" date="2019-09" db="EMBL/GenBank/DDBJ databases">
        <authorList>
            <person name="Zhang L."/>
        </authorList>
    </citation>
    <scope>NUCLEOTIDE SEQUENCE</scope>
</reference>
<dbReference type="OMA" id="MNHCLTI"/>
<feature type="region of interest" description="Disordered" evidence="1">
    <location>
        <begin position="1"/>
        <end position="25"/>
    </location>
</feature>
<proteinExistence type="predicted"/>
<dbReference type="Gramene" id="NC8G0216280.1">
    <property type="protein sequence ID" value="NC8G0216280.1:cds"/>
    <property type="gene ID" value="NC8G0216280"/>
</dbReference>
<dbReference type="PANTHER" id="PTHR31972:SF2">
    <property type="entry name" value="DUF868 FAMILY PROTEIN (DUF868)"/>
    <property type="match status" value="1"/>
</dbReference>
<dbReference type="EMBL" id="LR721786">
    <property type="protein sequence ID" value="VVW67342.1"/>
    <property type="molecule type" value="Genomic_DNA"/>
</dbReference>
<dbReference type="Pfam" id="PF05910">
    <property type="entry name" value="DUF868"/>
    <property type="match status" value="1"/>
</dbReference>